<sequence length="335" mass="36683">MSIFVSSLTSRMLQLQQLMDKESGYKRLLQRYNEMHSLSYTTVYLAKRHIQDLPRPGCMLGRRTQDIPLLNFQDRMTLESDMDTEKELLRLLPVQTQDGISTRLAEQVGFKALYMTGFGTVGSHLGLPDAGLASYRDMVERVRTLSALTSAPLICDGDTGFGGLLNVDHTVKGYEAAGASAIQLEDQEFPKKCGHTPNRKVIPFEQAVAKIRVAVEARSSPDFLIIARTDARTALGLDEALRRAKAFAAAGADVLFVEAPESEAEMQTICSSLAETGKPLLVNCVEGGKTPLLSKERYIELGYQLAIYPATGFLAMGQALTKVYRSLSDHGALGS</sequence>
<dbReference type="Gene3D" id="3.20.20.60">
    <property type="entry name" value="Phosphoenolpyruvate-binding domains"/>
    <property type="match status" value="1"/>
</dbReference>
<dbReference type="PANTHER" id="PTHR42905">
    <property type="entry name" value="PHOSPHOENOLPYRUVATE CARBOXYLASE"/>
    <property type="match status" value="1"/>
</dbReference>
<dbReference type="Pfam" id="PF13714">
    <property type="entry name" value="PEP_mutase"/>
    <property type="match status" value="1"/>
</dbReference>
<evidence type="ECO:0000313" key="1">
    <source>
        <dbReference type="EMBL" id="CAK9104183.1"/>
    </source>
</evidence>
<dbReference type="InterPro" id="IPR040442">
    <property type="entry name" value="Pyrv_kinase-like_dom_sf"/>
</dbReference>
<dbReference type="EMBL" id="CAXAMM010042328">
    <property type="protein sequence ID" value="CAK9104183.1"/>
    <property type="molecule type" value="Genomic_DNA"/>
</dbReference>
<dbReference type="CDD" id="cd00377">
    <property type="entry name" value="ICL_PEPM"/>
    <property type="match status" value="1"/>
</dbReference>
<dbReference type="InterPro" id="IPR015813">
    <property type="entry name" value="Pyrv/PenolPyrv_kinase-like_dom"/>
</dbReference>
<comment type="caution">
    <text evidence="1">The sequence shown here is derived from an EMBL/GenBank/DDBJ whole genome shotgun (WGS) entry which is preliminary data.</text>
</comment>
<protein>
    <submittedName>
        <fullName evidence="1">2</fullName>
    </submittedName>
</protein>
<accession>A0ABP0RX63</accession>
<name>A0ABP0RX63_9DINO</name>
<reference evidence="1 2" key="1">
    <citation type="submission" date="2024-02" db="EMBL/GenBank/DDBJ databases">
        <authorList>
            <person name="Chen Y."/>
            <person name="Shah S."/>
            <person name="Dougan E. K."/>
            <person name="Thang M."/>
            <person name="Chan C."/>
        </authorList>
    </citation>
    <scope>NUCLEOTIDE SEQUENCE [LARGE SCALE GENOMIC DNA]</scope>
</reference>
<proteinExistence type="predicted"/>
<dbReference type="InterPro" id="IPR039556">
    <property type="entry name" value="ICL/PEPM"/>
</dbReference>
<dbReference type="Proteomes" id="UP001642464">
    <property type="component" value="Unassembled WGS sequence"/>
</dbReference>
<evidence type="ECO:0000313" key="2">
    <source>
        <dbReference type="Proteomes" id="UP001642464"/>
    </source>
</evidence>
<organism evidence="1 2">
    <name type="scientific">Durusdinium trenchii</name>
    <dbReference type="NCBI Taxonomy" id="1381693"/>
    <lineage>
        <taxon>Eukaryota</taxon>
        <taxon>Sar</taxon>
        <taxon>Alveolata</taxon>
        <taxon>Dinophyceae</taxon>
        <taxon>Suessiales</taxon>
        <taxon>Symbiodiniaceae</taxon>
        <taxon>Durusdinium</taxon>
    </lineage>
</organism>
<keyword evidence="2" id="KW-1185">Reference proteome</keyword>
<gene>
    <name evidence="1" type="ORF">SCF082_LOCUS48632</name>
</gene>
<dbReference type="PANTHER" id="PTHR42905:SF2">
    <property type="entry name" value="PHOSPHOENOLPYRUVATE CARBOXYLASE FAMILY PROTEIN"/>
    <property type="match status" value="1"/>
</dbReference>
<dbReference type="SUPFAM" id="SSF51621">
    <property type="entry name" value="Phosphoenolpyruvate/pyruvate domain"/>
    <property type="match status" value="1"/>
</dbReference>